<comment type="function">
    <text evidence="7">Responsible for the coupling of flagellin expression to flagellar assembly by preventing expression of the flagellin genes when a component of the middle class of proteins is defective. It negatively regulates flagellar genes by inhibiting the activity of FliA by directly binding to FliA.</text>
</comment>
<sequence length="105" mass="10616">MKIDNSVKTTGASASESSGKARGGREAAAPAPAASAGTTVQLSSLSGNLAKIEATIGQTPEVDSARVSEIKQAISEGRFSVDSEKVADGLIESVRQMLAAQPRSA</sequence>
<evidence type="ECO:0000256" key="6">
    <source>
        <dbReference type="ARBA" id="ARBA00023163"/>
    </source>
</evidence>
<gene>
    <name evidence="11" type="primary">flgM</name>
</gene>
<evidence type="ECO:0000256" key="2">
    <source>
        <dbReference type="ARBA" id="ARBA00017823"/>
    </source>
</evidence>
<feature type="domain" description="Anti-sigma-28 factor FlgM C-terminal" evidence="10">
    <location>
        <begin position="39"/>
        <end position="92"/>
    </location>
</feature>
<evidence type="ECO:0000313" key="11">
    <source>
        <dbReference type="EMBL" id="BAQ18869.1"/>
    </source>
</evidence>
<feature type="region of interest" description="Disordered" evidence="9">
    <location>
        <begin position="1"/>
        <end position="37"/>
    </location>
</feature>
<comment type="similarity">
    <text evidence="1">Belongs to the FlgM family.</text>
</comment>
<evidence type="ECO:0000256" key="7">
    <source>
        <dbReference type="ARBA" id="ARBA00024739"/>
    </source>
</evidence>
<keyword evidence="4" id="KW-1005">Bacterial flagellum biogenesis</keyword>
<protein>
    <recommendedName>
        <fullName evidence="2">Negative regulator of flagellin synthesis</fullName>
    </recommendedName>
    <alternativeName>
        <fullName evidence="8">Anti-sigma-28 factor</fullName>
    </alternativeName>
</protein>
<proteinExistence type="inferred from homology"/>
<evidence type="ECO:0000256" key="8">
    <source>
        <dbReference type="ARBA" id="ARBA00030117"/>
    </source>
</evidence>
<dbReference type="AlphaFoldDB" id="A0A0A8K9V2"/>
<name>A0A0A8K9V2_9SPHN</name>
<dbReference type="NCBIfam" id="TIGR03824">
    <property type="entry name" value="FlgM_jcvi"/>
    <property type="match status" value="1"/>
</dbReference>
<dbReference type="GO" id="GO:0045892">
    <property type="term" value="P:negative regulation of DNA-templated transcription"/>
    <property type="evidence" value="ECO:0007669"/>
    <property type="project" value="InterPro"/>
</dbReference>
<dbReference type="SUPFAM" id="SSF101498">
    <property type="entry name" value="Anti-sigma factor FlgM"/>
    <property type="match status" value="1"/>
</dbReference>
<evidence type="ECO:0000256" key="3">
    <source>
        <dbReference type="ARBA" id="ARBA00022491"/>
    </source>
</evidence>
<evidence type="ECO:0000256" key="1">
    <source>
        <dbReference type="ARBA" id="ARBA00005322"/>
    </source>
</evidence>
<keyword evidence="11" id="KW-0966">Cell projection</keyword>
<feature type="compositionally biased region" description="Polar residues" evidence="9">
    <location>
        <begin position="1"/>
        <end position="17"/>
    </location>
</feature>
<keyword evidence="3" id="KW-0678">Repressor</keyword>
<organism evidence="11">
    <name type="scientific">Sphingomonas sp. A1</name>
    <dbReference type="NCBI Taxonomy" id="90322"/>
    <lineage>
        <taxon>Bacteria</taxon>
        <taxon>Pseudomonadati</taxon>
        <taxon>Pseudomonadota</taxon>
        <taxon>Alphaproteobacteria</taxon>
        <taxon>Sphingomonadales</taxon>
        <taxon>Sphingomonadaceae</taxon>
        <taxon>Sphingomonas</taxon>
    </lineage>
</organism>
<reference evidence="11" key="1">
    <citation type="submission" date="2015-04" db="EMBL/GenBank/DDBJ databases">
        <title>Formation of a single polar flagellum by lateral and polar bacterial flagellar gene sets.</title>
        <authorList>
            <person name="Maruyama Y."/>
            <person name="Kobayashi M."/>
            <person name="Murata K."/>
            <person name="Hashimoto W."/>
        </authorList>
    </citation>
    <scope>NUCLEOTIDE SEQUENCE</scope>
    <source>
        <strain evidence="11">A1</strain>
    </source>
</reference>
<evidence type="ECO:0000259" key="10">
    <source>
        <dbReference type="Pfam" id="PF04316"/>
    </source>
</evidence>
<keyword evidence="6" id="KW-0804">Transcription</keyword>
<keyword evidence="11" id="KW-0282">Flagellum</keyword>
<keyword evidence="5" id="KW-0805">Transcription regulation</keyword>
<dbReference type="InterPro" id="IPR007412">
    <property type="entry name" value="FlgM"/>
</dbReference>
<dbReference type="InterPro" id="IPR035890">
    <property type="entry name" value="Anti-sigma-28_factor_FlgM_sf"/>
</dbReference>
<evidence type="ECO:0000256" key="9">
    <source>
        <dbReference type="SAM" id="MobiDB-lite"/>
    </source>
</evidence>
<keyword evidence="11" id="KW-0969">Cilium</keyword>
<feature type="compositionally biased region" description="Low complexity" evidence="9">
    <location>
        <begin position="26"/>
        <end position="37"/>
    </location>
</feature>
<dbReference type="EMBL" id="LC043073">
    <property type="protein sequence ID" value="BAQ18869.1"/>
    <property type="molecule type" value="Genomic_DNA"/>
</dbReference>
<accession>A0A0A8K9V2</accession>
<evidence type="ECO:0000256" key="4">
    <source>
        <dbReference type="ARBA" id="ARBA00022795"/>
    </source>
</evidence>
<evidence type="ECO:0000256" key="5">
    <source>
        <dbReference type="ARBA" id="ARBA00023015"/>
    </source>
</evidence>
<dbReference type="InterPro" id="IPR031316">
    <property type="entry name" value="FlgM_C"/>
</dbReference>
<dbReference type="GO" id="GO:0044781">
    <property type="term" value="P:bacterial-type flagellum organization"/>
    <property type="evidence" value="ECO:0007669"/>
    <property type="project" value="UniProtKB-KW"/>
</dbReference>
<dbReference type="Pfam" id="PF04316">
    <property type="entry name" value="FlgM"/>
    <property type="match status" value="1"/>
</dbReference>